<organism evidence="2 3">
    <name type="scientific">Lupinus angustifolius</name>
    <name type="common">Narrow-leaved blue lupine</name>
    <dbReference type="NCBI Taxonomy" id="3871"/>
    <lineage>
        <taxon>Eukaryota</taxon>
        <taxon>Viridiplantae</taxon>
        <taxon>Streptophyta</taxon>
        <taxon>Embryophyta</taxon>
        <taxon>Tracheophyta</taxon>
        <taxon>Spermatophyta</taxon>
        <taxon>Magnoliopsida</taxon>
        <taxon>eudicotyledons</taxon>
        <taxon>Gunneridae</taxon>
        <taxon>Pentapetalae</taxon>
        <taxon>rosids</taxon>
        <taxon>fabids</taxon>
        <taxon>Fabales</taxon>
        <taxon>Fabaceae</taxon>
        <taxon>Papilionoideae</taxon>
        <taxon>50 kb inversion clade</taxon>
        <taxon>genistoids sensu lato</taxon>
        <taxon>core genistoids</taxon>
        <taxon>Genisteae</taxon>
        <taxon>Lupinus</taxon>
    </lineage>
</organism>
<dbReference type="OMA" id="PYAFSPK"/>
<dbReference type="AlphaFoldDB" id="A0A1J7HFR2"/>
<feature type="region of interest" description="Disordered" evidence="1">
    <location>
        <begin position="122"/>
        <end position="141"/>
    </location>
</feature>
<name>A0A1J7HFR2_LUPAN</name>
<feature type="compositionally biased region" description="Basic and acidic residues" evidence="1">
    <location>
        <begin position="162"/>
        <end position="171"/>
    </location>
</feature>
<proteinExistence type="predicted"/>
<evidence type="ECO:0000313" key="3">
    <source>
        <dbReference type="Proteomes" id="UP000188354"/>
    </source>
</evidence>
<gene>
    <name evidence="2" type="ORF">TanjilG_24356</name>
</gene>
<reference evidence="2 3" key="1">
    <citation type="journal article" date="2017" name="Plant Biotechnol. J.">
        <title>A comprehensive draft genome sequence for lupin (Lupinus angustifolius), an emerging health food: insights into plant-microbe interactions and legume evolution.</title>
        <authorList>
            <person name="Hane J.K."/>
            <person name="Ming Y."/>
            <person name="Kamphuis L.G."/>
            <person name="Nelson M.N."/>
            <person name="Garg G."/>
            <person name="Atkins C.A."/>
            <person name="Bayer P.E."/>
            <person name="Bravo A."/>
            <person name="Bringans S."/>
            <person name="Cannon S."/>
            <person name="Edwards D."/>
            <person name="Foley R."/>
            <person name="Gao L.L."/>
            <person name="Harrison M.J."/>
            <person name="Huang W."/>
            <person name="Hurgobin B."/>
            <person name="Li S."/>
            <person name="Liu C.W."/>
            <person name="McGrath A."/>
            <person name="Morahan G."/>
            <person name="Murray J."/>
            <person name="Weller J."/>
            <person name="Jian J."/>
            <person name="Singh K.B."/>
        </authorList>
    </citation>
    <scope>NUCLEOTIDE SEQUENCE [LARGE SCALE GENOMIC DNA]</scope>
    <source>
        <strain evidence="3">cv. Tanjil</strain>
        <tissue evidence="2">Whole plant</tissue>
    </source>
</reference>
<feature type="region of interest" description="Disordered" evidence="1">
    <location>
        <begin position="199"/>
        <end position="240"/>
    </location>
</feature>
<dbReference type="PANTHER" id="PTHR31722:SF0">
    <property type="entry name" value="OS06G0675200 PROTEIN"/>
    <property type="match status" value="1"/>
</dbReference>
<evidence type="ECO:0000313" key="2">
    <source>
        <dbReference type="EMBL" id="OIW11662.1"/>
    </source>
</evidence>
<dbReference type="Gramene" id="OIW11662">
    <property type="protein sequence ID" value="OIW11662"/>
    <property type="gene ID" value="TanjilG_24356"/>
</dbReference>
<accession>A0A1J7HFR2</accession>
<dbReference type="EMBL" id="CM007365">
    <property type="protein sequence ID" value="OIW11662.1"/>
    <property type="molecule type" value="Genomic_DNA"/>
</dbReference>
<dbReference type="PANTHER" id="PTHR31722">
    <property type="entry name" value="OS06G0675200 PROTEIN"/>
    <property type="match status" value="1"/>
</dbReference>
<dbReference type="Proteomes" id="UP000188354">
    <property type="component" value="Chromosome LG05"/>
</dbReference>
<dbReference type="STRING" id="3871.A0A1J7HFR2"/>
<keyword evidence="3" id="KW-1185">Reference proteome</keyword>
<evidence type="ECO:0000256" key="1">
    <source>
        <dbReference type="SAM" id="MobiDB-lite"/>
    </source>
</evidence>
<protein>
    <submittedName>
        <fullName evidence="2">Uncharacterized protein</fullName>
    </submittedName>
</protein>
<sequence length="333" mass="36898">MASACVNNFLDYPSDFEFRHQHPVTMLTADELFSNGKLLPLSLNHSLPVTTNSPETEISHRKDDPYLFSPKAPRCSTTWKELLGLKKLYSSNGGTGLNKTTTLLYNSCSDNKSLKHLLHRKTTPFTPDNAPLLKQNSDSEHASISSSRFSFSSSSSIHDADLPRFSLDSEKPNPNPNPISIHRNPYPNHHRIRLVKQKQAFSDTTVDRESHRRCNRVGRSPNRKPAQESGTVECRGVSVDSPRMNSSGKIVFHNLERSSSSPNSVKHRDRGMERFYSAKVRVTPVLNVPVSSLTGSVFGFGQLFSSVQKKEPGVANGGSNTVVAKGVRKTVRG</sequence>
<feature type="region of interest" description="Disordered" evidence="1">
    <location>
        <begin position="162"/>
        <end position="186"/>
    </location>
</feature>